<dbReference type="InterPro" id="IPR012332">
    <property type="entry name" value="Autotransporter_pectin_lyase_C"/>
</dbReference>
<feature type="domain" description="Autotransporter" evidence="3">
    <location>
        <begin position="856"/>
        <end position="1144"/>
    </location>
</feature>
<dbReference type="CDD" id="cd01344">
    <property type="entry name" value="PL2_Passenger_AT"/>
    <property type="match status" value="1"/>
</dbReference>
<feature type="compositionally biased region" description="Pro residues" evidence="1">
    <location>
        <begin position="734"/>
        <end position="748"/>
    </location>
</feature>
<dbReference type="InterPro" id="IPR006315">
    <property type="entry name" value="OM_autotransptr_brl_dom"/>
</dbReference>
<dbReference type="SMART" id="SM00710">
    <property type="entry name" value="PbH1"/>
    <property type="match status" value="8"/>
</dbReference>
<dbReference type="SUPFAM" id="SSF103515">
    <property type="entry name" value="Autotransporter"/>
    <property type="match status" value="1"/>
</dbReference>
<accession>A0ABY9M514</accession>
<keyword evidence="5" id="KW-1185">Reference proteome</keyword>
<reference evidence="4 5" key="1">
    <citation type="submission" date="2023-08" db="EMBL/GenBank/DDBJ databases">
        <title>Achromobacter seleniivolatilans sp. nov., isolated from seleniferous soil.</title>
        <authorList>
            <person name="Zhang S."/>
            <person name="Li K."/>
            <person name="Peng J."/>
            <person name="Zhao Q."/>
            <person name="Wang H."/>
            <person name="Guo Y."/>
        </authorList>
    </citation>
    <scope>NUCLEOTIDE SEQUENCE [LARGE SCALE GENOMIC DNA]</scope>
    <source>
        <strain evidence="4 5">R39</strain>
    </source>
</reference>
<dbReference type="EMBL" id="CP132976">
    <property type="protein sequence ID" value="WMD22089.1"/>
    <property type="molecule type" value="Genomic_DNA"/>
</dbReference>
<name>A0ABY9M514_9BURK</name>
<protein>
    <submittedName>
        <fullName evidence="4">Autotransporter outer membrane beta-barrel domain-containing protein</fullName>
    </submittedName>
</protein>
<dbReference type="PROSITE" id="PS51208">
    <property type="entry name" value="AUTOTRANSPORTER"/>
    <property type="match status" value="1"/>
</dbReference>
<evidence type="ECO:0000259" key="3">
    <source>
        <dbReference type="PROSITE" id="PS51208"/>
    </source>
</evidence>
<dbReference type="InterPro" id="IPR011050">
    <property type="entry name" value="Pectin_lyase_fold/virulence"/>
</dbReference>
<feature type="chain" id="PRO_5045544765" evidence="2">
    <location>
        <begin position="19"/>
        <end position="1144"/>
    </location>
</feature>
<dbReference type="Pfam" id="PF18883">
    <property type="entry name" value="AC_1"/>
    <property type="match status" value="1"/>
</dbReference>
<dbReference type="InterPro" id="IPR005546">
    <property type="entry name" value="Autotransporte_beta"/>
</dbReference>
<dbReference type="RefSeq" id="WP_306946558.1">
    <property type="nucleotide sequence ID" value="NZ_CP132976.1"/>
</dbReference>
<dbReference type="NCBIfam" id="TIGR01414">
    <property type="entry name" value="autotrans_barl"/>
    <property type="match status" value="1"/>
</dbReference>
<dbReference type="SMART" id="SM00869">
    <property type="entry name" value="Autotransporter"/>
    <property type="match status" value="1"/>
</dbReference>
<dbReference type="Gene3D" id="2.40.128.130">
    <property type="entry name" value="Autotransporter beta-domain"/>
    <property type="match status" value="1"/>
</dbReference>
<evidence type="ECO:0000256" key="2">
    <source>
        <dbReference type="SAM" id="SignalP"/>
    </source>
</evidence>
<evidence type="ECO:0000313" key="4">
    <source>
        <dbReference type="EMBL" id="WMD22089.1"/>
    </source>
</evidence>
<evidence type="ECO:0000256" key="1">
    <source>
        <dbReference type="SAM" id="MobiDB-lite"/>
    </source>
</evidence>
<keyword evidence="2" id="KW-0732">Signal</keyword>
<evidence type="ECO:0000313" key="5">
    <source>
        <dbReference type="Proteomes" id="UP001234798"/>
    </source>
</evidence>
<gene>
    <name evidence="4" type="ORF">RAS12_06865</name>
</gene>
<feature type="region of interest" description="Disordered" evidence="1">
    <location>
        <begin position="730"/>
        <end position="788"/>
    </location>
</feature>
<proteinExistence type="predicted"/>
<dbReference type="Proteomes" id="UP001234798">
    <property type="component" value="Chromosome"/>
</dbReference>
<dbReference type="SUPFAM" id="SSF51126">
    <property type="entry name" value="Pectin lyase-like"/>
    <property type="match status" value="1"/>
</dbReference>
<dbReference type="Gene3D" id="2.160.20.20">
    <property type="match status" value="1"/>
</dbReference>
<dbReference type="InterPro" id="IPR036709">
    <property type="entry name" value="Autotransporte_beta_dom_sf"/>
</dbReference>
<feature type="signal peptide" evidence="2">
    <location>
        <begin position="1"/>
        <end position="18"/>
    </location>
</feature>
<dbReference type="InterPro" id="IPR043990">
    <property type="entry name" value="AC_1"/>
</dbReference>
<organism evidence="4 5">
    <name type="scientific">Achromobacter seleniivolatilans</name>
    <dbReference type="NCBI Taxonomy" id="3047478"/>
    <lineage>
        <taxon>Bacteria</taxon>
        <taxon>Pseudomonadati</taxon>
        <taxon>Pseudomonadota</taxon>
        <taxon>Betaproteobacteria</taxon>
        <taxon>Burkholderiales</taxon>
        <taxon>Alcaligenaceae</taxon>
        <taxon>Achromobacter</taxon>
    </lineage>
</organism>
<dbReference type="InterPro" id="IPR006626">
    <property type="entry name" value="PbH1"/>
</dbReference>
<sequence>MASLLVAIAPVYSAATQAAELGQIDVSDPLGNTQLILESGSTITHPGAGPGIGVTGASNSVTGNNITVQVSGQRSAGVMAVAGGVVNLSDSRIETLGAGQNAHGLYATGAGSRISVTGAHITTAGEWAHGAYADAGGKISLHGGSIATTEVMSAGLYAEGRGAVVTAESLTINTEQFSGHSAVAAGGGRIEMVGVTAKNPKGTAVWAFGDDSTVKLTDTHLISRQGIAMASSALTMQGGSVTANEAVYLGLDGNSRGAPSAVISNATLTSTGTYGININASGASATVDNVSILSQGYSAVWMPGNDSVFSASNFSIDALQLGIDNRAGLATLRDGSVLTRNSRGYGLYVWSDTSRTALINATKVKVKTHGANAIGVVALGRTSGARISLTESTVDTYGQSASGLHSAGVNARTSAINTIVRTHGNNAAGVAMQDNTIVVLDNTQVYTNGADAHAIWSSARVDGVTNTLRVTNGSVLNSANGIGLLANGGNHNIVLENSRVIARMAGAEHSGIFLRTVAASIDKDGETTIIETGQVNVDATGSALTGDVLADSGAVDIRLNNASILTGAMIGRAGRINSVSLDSSSVWNVRGNSNIGTLNNAGTVSFVAPNAQAGFKTLTVNEYVGGGTLVLNTALGDDASLTDKLVIDGGTTSGVTAMRVLNAGGTGGETIQGIRVVETMNGGATTADAFRLDTGSTGYRGSSGTVSINGYDYSLVRGGNHGVESDWYLTSIYTPPPGGQNPSDPPITEPEEPQEPVNPGQPGGPGTDPGPITPPDVEVPPGGRPVYTNVSPESGAFLGNQMAATAMFAHSASDRAMARMPSNGNASDASLAGRSFASNSLAARAFAGAGYASGDDGPATSPIWVRMQGSHAGNLRMAQGNVTIDSDSSMLQLGGDMLRIRLGSNGALLAGMMVGYGDARVHSTSRIFTSGASQAVHAKTRGKVTGYSLGMYATAYANAATGLGAYADSSLQYGRYANRLNSELGSARYHSNVWSASVEGGYAFAPFASGSALGAVVVEPQAQLTYNRYDAGNSTLQGTTLKSSGDNTINTRAGVRVYPLGKPGAASTVTPFLEANWLHNTGTPRVNMGAGNLSAVPMRNAAELKLGAQGRIGKSVMVSGQVSGQAGSDNQRGYGGMLTLAYRW</sequence>